<dbReference type="EMBL" id="UINC01045491">
    <property type="protein sequence ID" value="SVB52310.1"/>
    <property type="molecule type" value="Genomic_DNA"/>
</dbReference>
<feature type="domain" description="DNA-directed DNA polymerase family B multifunctional" evidence="7">
    <location>
        <begin position="1"/>
        <end position="216"/>
    </location>
</feature>
<dbReference type="GO" id="GO:0003677">
    <property type="term" value="F:DNA binding"/>
    <property type="evidence" value="ECO:0007669"/>
    <property type="project" value="UniProtKB-KW"/>
</dbReference>
<dbReference type="Gene3D" id="3.40.1820.10">
    <property type="entry name" value="DnaQ-like 3'-5' exonuclease"/>
    <property type="match status" value="1"/>
</dbReference>
<dbReference type="AlphaFoldDB" id="A0A382ENL0"/>
<keyword evidence="3" id="KW-0548">Nucleotidyltransferase</keyword>
<keyword evidence="2" id="KW-0808">Transferase</keyword>
<protein>
    <recommendedName>
        <fullName evidence="1">DNA-directed DNA polymerase</fullName>
        <ecNumber evidence="1">2.7.7.7</ecNumber>
    </recommendedName>
</protein>
<feature type="non-terminal residue" evidence="8">
    <location>
        <position position="1"/>
    </location>
</feature>
<keyword evidence="5" id="KW-0238">DNA-binding</keyword>
<dbReference type="GO" id="GO:0000166">
    <property type="term" value="F:nucleotide binding"/>
    <property type="evidence" value="ECO:0007669"/>
    <property type="project" value="InterPro"/>
</dbReference>
<evidence type="ECO:0000313" key="8">
    <source>
        <dbReference type="EMBL" id="SVB52310.1"/>
    </source>
</evidence>
<dbReference type="InterPro" id="IPR050240">
    <property type="entry name" value="DNA_pol_type-B"/>
</dbReference>
<keyword evidence="4" id="KW-0239">DNA-directed DNA polymerase</keyword>
<dbReference type="GO" id="GO:0006261">
    <property type="term" value="P:DNA-templated DNA replication"/>
    <property type="evidence" value="ECO:0007669"/>
    <property type="project" value="TreeGrafter"/>
</dbReference>
<dbReference type="InterPro" id="IPR006134">
    <property type="entry name" value="DNA-dir_DNA_pol_B_multi_dom"/>
</dbReference>
<gene>
    <name evidence="8" type="ORF">METZ01_LOCUS205164</name>
</gene>
<dbReference type="EC" id="2.7.7.7" evidence="1"/>
<dbReference type="InterPro" id="IPR023211">
    <property type="entry name" value="DNA_pol_palm_dom_sf"/>
</dbReference>
<evidence type="ECO:0000256" key="6">
    <source>
        <dbReference type="ARBA" id="ARBA00049244"/>
    </source>
</evidence>
<dbReference type="PROSITE" id="PS00116">
    <property type="entry name" value="DNA_POLYMERASE_B"/>
    <property type="match status" value="1"/>
</dbReference>
<reference evidence="8" key="1">
    <citation type="submission" date="2018-05" db="EMBL/GenBank/DDBJ databases">
        <authorList>
            <person name="Lanie J.A."/>
            <person name="Ng W.-L."/>
            <person name="Kazmierczak K.M."/>
            <person name="Andrzejewski T.M."/>
            <person name="Davidsen T.M."/>
            <person name="Wayne K.J."/>
            <person name="Tettelin H."/>
            <person name="Glass J.I."/>
            <person name="Rusch D."/>
            <person name="Podicherti R."/>
            <person name="Tsui H.-C.T."/>
            <person name="Winkler M.E."/>
        </authorList>
    </citation>
    <scope>NUCLEOTIDE SEQUENCE</scope>
</reference>
<sequence length="344" mass="39772">YHNMQNNLKTTLNSAFGAMGNEHFRYFDQRIAEAVTTSGQLSIKWIEKEINRYLNEVLKPEEEKDYVVAVDTDSVYICMDDLVKTVYGDTIDDKNKVVDFLDKVCSEQMEKIIDKSYQKLAEYVNAYDQKMVMKRENIADKALWTAKKRYIMNVYDAEGVRYEKPQLKVMGIESVRSSTPAACKEKMKGIFNIIMNGTEEDAINYIDKFREEFRTLKAEDIFFPRSVRGIKKYHDAAQLYIKGSPIHVKGALIYNKLLKDKKLLNSYPTIKDGEKIKFAYLKKPNPVGDTVIAILNTLPEEFGLKEYIDYDLQFQKSFIEPMSSVMGAVGWNTEHISTLEDFFG</sequence>
<evidence type="ECO:0000256" key="1">
    <source>
        <dbReference type="ARBA" id="ARBA00012417"/>
    </source>
</evidence>
<comment type="catalytic activity">
    <reaction evidence="6">
        <text>DNA(n) + a 2'-deoxyribonucleoside 5'-triphosphate = DNA(n+1) + diphosphate</text>
        <dbReference type="Rhea" id="RHEA:22508"/>
        <dbReference type="Rhea" id="RHEA-COMP:17339"/>
        <dbReference type="Rhea" id="RHEA-COMP:17340"/>
        <dbReference type="ChEBI" id="CHEBI:33019"/>
        <dbReference type="ChEBI" id="CHEBI:61560"/>
        <dbReference type="ChEBI" id="CHEBI:173112"/>
        <dbReference type="EC" id="2.7.7.7"/>
    </reaction>
</comment>
<proteinExistence type="predicted"/>
<evidence type="ECO:0000259" key="7">
    <source>
        <dbReference type="Pfam" id="PF00136"/>
    </source>
</evidence>
<dbReference type="InterPro" id="IPR017964">
    <property type="entry name" value="DNA-dir_DNA_pol_B_CS"/>
</dbReference>
<dbReference type="GO" id="GO:0003887">
    <property type="term" value="F:DNA-directed DNA polymerase activity"/>
    <property type="evidence" value="ECO:0007669"/>
    <property type="project" value="UniProtKB-KW"/>
</dbReference>
<dbReference type="PANTHER" id="PTHR10322:SF23">
    <property type="entry name" value="DNA POLYMERASE DELTA CATALYTIC SUBUNIT"/>
    <property type="match status" value="1"/>
</dbReference>
<evidence type="ECO:0000256" key="5">
    <source>
        <dbReference type="ARBA" id="ARBA00023125"/>
    </source>
</evidence>
<dbReference type="PANTHER" id="PTHR10322">
    <property type="entry name" value="DNA POLYMERASE CATALYTIC SUBUNIT"/>
    <property type="match status" value="1"/>
</dbReference>
<evidence type="ECO:0000256" key="4">
    <source>
        <dbReference type="ARBA" id="ARBA00022932"/>
    </source>
</evidence>
<evidence type="ECO:0000256" key="3">
    <source>
        <dbReference type="ARBA" id="ARBA00022695"/>
    </source>
</evidence>
<dbReference type="InterPro" id="IPR043502">
    <property type="entry name" value="DNA/RNA_pol_sf"/>
</dbReference>
<dbReference type="Gene3D" id="1.20.1280.300">
    <property type="match status" value="1"/>
</dbReference>
<evidence type="ECO:0000256" key="2">
    <source>
        <dbReference type="ARBA" id="ARBA00022679"/>
    </source>
</evidence>
<dbReference type="Pfam" id="PF00136">
    <property type="entry name" value="DNA_pol_B"/>
    <property type="match status" value="1"/>
</dbReference>
<name>A0A382ENL0_9ZZZZ</name>
<dbReference type="SUPFAM" id="SSF56672">
    <property type="entry name" value="DNA/RNA polymerases"/>
    <property type="match status" value="1"/>
</dbReference>
<accession>A0A382ENL0</accession>
<organism evidence="8">
    <name type="scientific">marine metagenome</name>
    <dbReference type="NCBI Taxonomy" id="408172"/>
    <lineage>
        <taxon>unclassified sequences</taxon>
        <taxon>metagenomes</taxon>
        <taxon>ecological metagenomes</taxon>
    </lineage>
</organism>
<dbReference type="Gene3D" id="3.90.1600.10">
    <property type="entry name" value="Palm domain of DNA polymerase"/>
    <property type="match status" value="1"/>
</dbReference>